<reference evidence="1 2" key="1">
    <citation type="journal article" date="2016" name="Nat. Commun.">
        <title>Ectomycorrhizal ecology is imprinted in the genome of the dominant symbiotic fungus Cenococcum geophilum.</title>
        <authorList>
            <consortium name="DOE Joint Genome Institute"/>
            <person name="Peter M."/>
            <person name="Kohler A."/>
            <person name="Ohm R.A."/>
            <person name="Kuo A."/>
            <person name="Krutzmann J."/>
            <person name="Morin E."/>
            <person name="Arend M."/>
            <person name="Barry K.W."/>
            <person name="Binder M."/>
            <person name="Choi C."/>
            <person name="Clum A."/>
            <person name="Copeland A."/>
            <person name="Grisel N."/>
            <person name="Haridas S."/>
            <person name="Kipfer T."/>
            <person name="LaButti K."/>
            <person name="Lindquist E."/>
            <person name="Lipzen A."/>
            <person name="Maire R."/>
            <person name="Meier B."/>
            <person name="Mihaltcheva S."/>
            <person name="Molinier V."/>
            <person name="Murat C."/>
            <person name="Poggeler S."/>
            <person name="Quandt C.A."/>
            <person name="Sperisen C."/>
            <person name="Tritt A."/>
            <person name="Tisserant E."/>
            <person name="Crous P.W."/>
            <person name="Henrissat B."/>
            <person name="Nehls U."/>
            <person name="Egli S."/>
            <person name="Spatafora J.W."/>
            <person name="Grigoriev I.V."/>
            <person name="Martin F.M."/>
        </authorList>
    </citation>
    <scope>NUCLEOTIDE SEQUENCE [LARGE SCALE GENOMIC DNA]</scope>
    <source>
        <strain evidence="1 2">CBS 207.34</strain>
    </source>
</reference>
<feature type="non-terminal residue" evidence="1">
    <location>
        <position position="1"/>
    </location>
</feature>
<sequence length="71" mass="8261">VAVFFCFSLLREGFFYCCHEAWALTGWHQVAHELGGHDYGKLQHRPNHLEYPHSKYDNLRKGFPGEEAAKI</sequence>
<evidence type="ECO:0000313" key="1">
    <source>
        <dbReference type="EMBL" id="OCL01759.1"/>
    </source>
</evidence>
<name>A0A8E2JM36_9PEZI</name>
<dbReference type="AlphaFoldDB" id="A0A8E2JM36"/>
<protein>
    <submittedName>
        <fullName evidence="1">Glycoside hydrolase family 18 protein</fullName>
    </submittedName>
</protein>
<dbReference type="GO" id="GO:0016787">
    <property type="term" value="F:hydrolase activity"/>
    <property type="evidence" value="ECO:0007669"/>
    <property type="project" value="UniProtKB-KW"/>
</dbReference>
<organism evidence="1 2">
    <name type="scientific">Glonium stellatum</name>
    <dbReference type="NCBI Taxonomy" id="574774"/>
    <lineage>
        <taxon>Eukaryota</taxon>
        <taxon>Fungi</taxon>
        <taxon>Dikarya</taxon>
        <taxon>Ascomycota</taxon>
        <taxon>Pezizomycotina</taxon>
        <taxon>Dothideomycetes</taxon>
        <taxon>Pleosporomycetidae</taxon>
        <taxon>Gloniales</taxon>
        <taxon>Gloniaceae</taxon>
        <taxon>Glonium</taxon>
    </lineage>
</organism>
<accession>A0A8E2JM36</accession>
<dbReference type="Proteomes" id="UP000250140">
    <property type="component" value="Unassembled WGS sequence"/>
</dbReference>
<keyword evidence="1" id="KW-0378">Hydrolase</keyword>
<keyword evidence="2" id="KW-1185">Reference proteome</keyword>
<dbReference type="EMBL" id="KV751074">
    <property type="protein sequence ID" value="OCL01759.1"/>
    <property type="molecule type" value="Genomic_DNA"/>
</dbReference>
<evidence type="ECO:0000313" key="2">
    <source>
        <dbReference type="Proteomes" id="UP000250140"/>
    </source>
</evidence>
<gene>
    <name evidence="1" type="ORF">AOQ84DRAFT_383398</name>
</gene>
<proteinExistence type="predicted"/>